<dbReference type="Gene3D" id="1.10.287.70">
    <property type="match status" value="1"/>
</dbReference>
<evidence type="ECO:0008006" key="22">
    <source>
        <dbReference type="Google" id="ProtNLM"/>
    </source>
</evidence>
<protein>
    <recommendedName>
        <fullName evidence="22">Ionotropic receptor 93a</fullName>
    </recommendedName>
</protein>
<evidence type="ECO:0000256" key="3">
    <source>
        <dbReference type="ARBA" id="ARBA00022448"/>
    </source>
</evidence>
<dbReference type="GO" id="GO:0050906">
    <property type="term" value="P:detection of stimulus involved in sensory perception"/>
    <property type="evidence" value="ECO:0007669"/>
    <property type="project" value="UniProtKB-ARBA"/>
</dbReference>
<keyword evidence="15" id="KW-1015">Disulfide bond</keyword>
<dbReference type="FunFam" id="1.10.287.70:FF:000143">
    <property type="entry name" value="Probable glutamate receptor"/>
    <property type="match status" value="1"/>
</dbReference>
<proteinExistence type="inferred from homology"/>
<comment type="caution">
    <text evidence="20">The sequence shown here is derived from an EMBL/GenBank/DDBJ whole genome shotgun (WGS) entry which is preliminary data.</text>
</comment>
<dbReference type="GO" id="GO:0038023">
    <property type="term" value="F:signaling receptor activity"/>
    <property type="evidence" value="ECO:0007669"/>
    <property type="project" value="InterPro"/>
</dbReference>
<dbReference type="InterPro" id="IPR052192">
    <property type="entry name" value="Insect_Ionotropic_Sensory_Rcpt"/>
</dbReference>
<evidence type="ECO:0000256" key="14">
    <source>
        <dbReference type="PIRSR" id="PIRSR601508-2"/>
    </source>
</evidence>
<keyword evidence="21" id="KW-1185">Reference proteome</keyword>
<reference evidence="20 21" key="1">
    <citation type="journal article" date="2024" name="Insects">
        <title>An Improved Chromosome-Level Genome Assembly of the Firefly Pyrocoelia pectoralis.</title>
        <authorList>
            <person name="Fu X."/>
            <person name="Meyer-Rochow V.B."/>
            <person name="Ballantyne L."/>
            <person name="Zhu X."/>
        </authorList>
    </citation>
    <scope>NUCLEOTIDE SEQUENCE [LARGE SCALE GENOMIC DNA]</scope>
    <source>
        <strain evidence="20">XCY_ONT2</strain>
    </source>
</reference>
<comment type="similarity">
    <text evidence="2">Belongs to the glutamate-gated ion channel (TC 1.A.10.1) family.</text>
</comment>
<name>A0AAN7VUC2_9COLE</name>
<evidence type="ECO:0000256" key="9">
    <source>
        <dbReference type="ARBA" id="ARBA00023170"/>
    </source>
</evidence>
<dbReference type="Pfam" id="PF00060">
    <property type="entry name" value="Lig_chan"/>
    <property type="match status" value="1"/>
</dbReference>
<evidence type="ECO:0000313" key="21">
    <source>
        <dbReference type="Proteomes" id="UP001329430"/>
    </source>
</evidence>
<evidence type="ECO:0000256" key="1">
    <source>
        <dbReference type="ARBA" id="ARBA00004651"/>
    </source>
</evidence>
<keyword evidence="17" id="KW-0732">Signal</keyword>
<dbReference type="Gene3D" id="3.40.190.10">
    <property type="entry name" value="Periplasmic binding protein-like II"/>
    <property type="match status" value="1"/>
</dbReference>
<dbReference type="Pfam" id="PF10613">
    <property type="entry name" value="Lig_chan-Glu_bd"/>
    <property type="match status" value="1"/>
</dbReference>
<evidence type="ECO:0000256" key="2">
    <source>
        <dbReference type="ARBA" id="ARBA00008685"/>
    </source>
</evidence>
<feature type="domain" description="Ionotropic glutamate receptor L-glutamate and glycine-binding" evidence="19">
    <location>
        <begin position="418"/>
        <end position="546"/>
    </location>
</feature>
<dbReference type="AlphaFoldDB" id="A0AAN7VUC2"/>
<keyword evidence="10" id="KW-0325">Glycoprotein</keyword>
<feature type="transmembrane region" description="Helical" evidence="16">
    <location>
        <begin position="629"/>
        <end position="655"/>
    </location>
</feature>
<dbReference type="Gene3D" id="3.40.50.2300">
    <property type="match status" value="1"/>
</dbReference>
<dbReference type="PANTHER" id="PTHR42643:SF24">
    <property type="entry name" value="IONOTROPIC RECEPTOR 60A"/>
    <property type="match status" value="1"/>
</dbReference>
<dbReference type="InterPro" id="IPR001508">
    <property type="entry name" value="Iono_Glu_rcpt_met"/>
</dbReference>
<sequence>MFFLTVLLMIPSVSVNGDKFPSLLTRNATLAVVIDKEFIPEDYDMILEAIQKYMIYAKREILIHGGINVFYHSLATINVRKELTAIVSLTSCEDTWRLFNAAREENLLFMAISESDCPRLPEGEAITIPMLQNGQELPQLILDLRTVNAYKWKTVIILYDYTLERDMVTRVVSSFTRESSDIQISGASISIIQLPSLSKTSDYNNALYKKLSVINTHSVGTNFLAIVSVDTMQMVINASKTLGLTNTKNQWLFVVSDTNWKHDDISYVTKSLKEGDNVAFVYNTTLSHPTCVGGLRCHVEELLKAFMKSLDSAITQESESAIQVSDEEWEAIRPTKTGRRLYLLQNVKKHILNYGVCDNCTRWKIEAGETWGKEYEKRGLRTEDKLINVGTWRPSDGPCLQDELFPHIAHGFRRKNLPMISYHNPPWQILRLNENGTVIEYGGLVFDIIKELSRNLNFTYTVYVTDEESAESITKHKELGNGQKYNVLEMTDLVTSNIPNEIIRMVTQKKVALGACGFTITDSAKQLVNFTNPISIQMYSFLASRPRKLSRALLFMYPFTTGTWLCLATAVIVMGPVLYFIHNASPVYEYKGIPKGKGLSSPQNCIWYMYGALLQQGGMHLPHADSARLIVGTWWLVVLVVATTYCGNLVAFLTFPKIDIPITTVDELLAHRDTVSWSTAKGSYFNTLTKESPLPKFKELYAGMMKGNIDFDQMLYEVEQGKHVYFDWKTKLVYFMKKQYLVTDRCDLTLGKEDLFDEKIAMIMAPDTPYLALINDEIKRLQQVGLVEKWYQSYLPKKDRCFQVTRVTEVTNHTVNLDDMQGSFFVLLLGFTLGTIWLVGEILYTSYKVKKKEKLHPFVS</sequence>
<feature type="site" description="Crucial to convey clamshell closure to channel opening" evidence="14">
    <location>
        <position position="662"/>
    </location>
</feature>
<dbReference type="Proteomes" id="UP001329430">
    <property type="component" value="Chromosome 1"/>
</dbReference>
<keyword evidence="11" id="KW-1071">Ligand-gated ion channel</keyword>
<keyword evidence="9" id="KW-0675">Receptor</keyword>
<comment type="subcellular location">
    <subcellularLocation>
        <location evidence="1">Cell membrane</location>
        <topology evidence="1">Multi-pass membrane protein</topology>
    </subcellularLocation>
</comment>
<dbReference type="InterPro" id="IPR019594">
    <property type="entry name" value="Glu/Gly-bd"/>
</dbReference>
<evidence type="ECO:0000259" key="19">
    <source>
        <dbReference type="Pfam" id="PF10613"/>
    </source>
</evidence>
<dbReference type="InterPro" id="IPR001320">
    <property type="entry name" value="Iontro_rcpt_C"/>
</dbReference>
<keyword evidence="7" id="KW-0406">Ion transport</keyword>
<evidence type="ECO:0000256" key="16">
    <source>
        <dbReference type="SAM" id="Phobius"/>
    </source>
</evidence>
<evidence type="ECO:0000256" key="7">
    <source>
        <dbReference type="ARBA" id="ARBA00023065"/>
    </source>
</evidence>
<evidence type="ECO:0000256" key="12">
    <source>
        <dbReference type="ARBA" id="ARBA00023303"/>
    </source>
</evidence>
<evidence type="ECO:0000256" key="10">
    <source>
        <dbReference type="ARBA" id="ARBA00023180"/>
    </source>
</evidence>
<dbReference type="SUPFAM" id="SSF53850">
    <property type="entry name" value="Periplasmic binding protein-like II"/>
    <property type="match status" value="1"/>
</dbReference>
<feature type="domain" description="Ionotropic glutamate receptor C-terminal" evidence="18">
    <location>
        <begin position="562"/>
        <end position="831"/>
    </location>
</feature>
<evidence type="ECO:0000259" key="18">
    <source>
        <dbReference type="Pfam" id="PF00060"/>
    </source>
</evidence>
<dbReference type="PANTHER" id="PTHR42643">
    <property type="entry name" value="IONOTROPIC RECEPTOR 20A-RELATED"/>
    <property type="match status" value="1"/>
</dbReference>
<evidence type="ECO:0000256" key="17">
    <source>
        <dbReference type="SAM" id="SignalP"/>
    </source>
</evidence>
<feature type="chain" id="PRO_5042890888" description="Ionotropic receptor 93a" evidence="17">
    <location>
        <begin position="18"/>
        <end position="860"/>
    </location>
</feature>
<dbReference type="GO" id="GO:0015276">
    <property type="term" value="F:ligand-gated monoatomic ion channel activity"/>
    <property type="evidence" value="ECO:0007669"/>
    <property type="project" value="InterPro"/>
</dbReference>
<keyword evidence="4" id="KW-1003">Cell membrane</keyword>
<keyword evidence="3" id="KW-0813">Transport</keyword>
<feature type="disulfide bond" evidence="15">
    <location>
        <begin position="746"/>
        <end position="801"/>
    </location>
</feature>
<dbReference type="EMBL" id="JAVRBK010000001">
    <property type="protein sequence ID" value="KAK5650424.1"/>
    <property type="molecule type" value="Genomic_DNA"/>
</dbReference>
<gene>
    <name evidence="20" type="ORF">RI129_001453</name>
</gene>
<feature type="signal peptide" evidence="17">
    <location>
        <begin position="1"/>
        <end position="17"/>
    </location>
</feature>
<evidence type="ECO:0000256" key="8">
    <source>
        <dbReference type="ARBA" id="ARBA00023136"/>
    </source>
</evidence>
<dbReference type="PRINTS" id="PR00177">
    <property type="entry name" value="NMDARECEPTOR"/>
</dbReference>
<evidence type="ECO:0000313" key="20">
    <source>
        <dbReference type="EMBL" id="KAK5650424.1"/>
    </source>
</evidence>
<feature type="transmembrane region" description="Helical" evidence="16">
    <location>
        <begin position="824"/>
        <end position="844"/>
    </location>
</feature>
<evidence type="ECO:0000256" key="6">
    <source>
        <dbReference type="ARBA" id="ARBA00022989"/>
    </source>
</evidence>
<evidence type="ECO:0000256" key="4">
    <source>
        <dbReference type="ARBA" id="ARBA00022475"/>
    </source>
</evidence>
<keyword evidence="6 16" id="KW-1133">Transmembrane helix</keyword>
<accession>A0AAN7VUC2</accession>
<evidence type="ECO:0000256" key="11">
    <source>
        <dbReference type="ARBA" id="ARBA00023286"/>
    </source>
</evidence>
<organism evidence="20 21">
    <name type="scientific">Pyrocoelia pectoralis</name>
    <dbReference type="NCBI Taxonomy" id="417401"/>
    <lineage>
        <taxon>Eukaryota</taxon>
        <taxon>Metazoa</taxon>
        <taxon>Ecdysozoa</taxon>
        <taxon>Arthropoda</taxon>
        <taxon>Hexapoda</taxon>
        <taxon>Insecta</taxon>
        <taxon>Pterygota</taxon>
        <taxon>Neoptera</taxon>
        <taxon>Endopterygota</taxon>
        <taxon>Coleoptera</taxon>
        <taxon>Polyphaga</taxon>
        <taxon>Elateriformia</taxon>
        <taxon>Elateroidea</taxon>
        <taxon>Lampyridae</taxon>
        <taxon>Lampyrinae</taxon>
        <taxon>Pyrocoelia</taxon>
    </lineage>
</organism>
<keyword evidence="12" id="KW-0407">Ion channel</keyword>
<feature type="binding site" evidence="13">
    <location>
        <position position="519"/>
    </location>
    <ligand>
        <name>L-glutamate</name>
        <dbReference type="ChEBI" id="CHEBI:29985"/>
    </ligand>
</feature>
<evidence type="ECO:0000256" key="5">
    <source>
        <dbReference type="ARBA" id="ARBA00022692"/>
    </source>
</evidence>
<feature type="transmembrane region" description="Helical" evidence="16">
    <location>
        <begin position="554"/>
        <end position="581"/>
    </location>
</feature>
<evidence type="ECO:0000256" key="13">
    <source>
        <dbReference type="PIRSR" id="PIRSR601508-1"/>
    </source>
</evidence>
<keyword evidence="5 16" id="KW-0812">Transmembrane</keyword>
<evidence type="ECO:0000256" key="15">
    <source>
        <dbReference type="PIRSR" id="PIRSR601508-3"/>
    </source>
</evidence>
<dbReference type="GO" id="GO:0005886">
    <property type="term" value="C:plasma membrane"/>
    <property type="evidence" value="ECO:0007669"/>
    <property type="project" value="UniProtKB-SubCell"/>
</dbReference>
<keyword evidence="8 16" id="KW-0472">Membrane</keyword>
<feature type="site" description="Interaction with the cone snail toxin Con-ikot-ikot" evidence="14">
    <location>
        <position position="690"/>
    </location>
</feature>